<evidence type="ECO:0000313" key="5">
    <source>
        <dbReference type="EMBL" id="VZO37624.1"/>
    </source>
</evidence>
<dbReference type="InterPro" id="IPR036291">
    <property type="entry name" value="NAD(P)-bd_dom_sf"/>
</dbReference>
<dbReference type="Gene3D" id="3.40.50.720">
    <property type="entry name" value="NAD(P)-binding Rossmann-like Domain"/>
    <property type="match status" value="2"/>
</dbReference>
<dbReference type="GO" id="GO:0051287">
    <property type="term" value="F:NAD binding"/>
    <property type="evidence" value="ECO:0007669"/>
    <property type="project" value="InterPro"/>
</dbReference>
<evidence type="ECO:0000256" key="2">
    <source>
        <dbReference type="ARBA" id="ARBA00023002"/>
    </source>
</evidence>
<name>A0A7M4DKF6_9MICO</name>
<dbReference type="GO" id="GO:0102155">
    <property type="term" value="F:S-sulfolactate dehydrogenase activity"/>
    <property type="evidence" value="ECO:0007669"/>
    <property type="project" value="UniProtKB-EC"/>
</dbReference>
<organism evidence="5 6">
    <name type="scientific">Occultella aeris</name>
    <dbReference type="NCBI Taxonomy" id="2761496"/>
    <lineage>
        <taxon>Bacteria</taxon>
        <taxon>Bacillati</taxon>
        <taxon>Actinomycetota</taxon>
        <taxon>Actinomycetes</taxon>
        <taxon>Micrococcales</taxon>
        <taxon>Ruaniaceae</taxon>
        <taxon>Occultella</taxon>
    </lineage>
</organism>
<comment type="similarity">
    <text evidence="1">Belongs to the D-isomer specific 2-hydroxyacid dehydrogenase family.</text>
</comment>
<sequence length="340" mass="36788">MSPRHRPKALLVMQDRVFPEQFGPAELERLRTLADLGPDPTPVSELDSPAARARLADAEVLITSWGCPRLDRDRLAAAPHLQAVFHCAGTVRSLVSDELWARGIRVTTAAEENAEPVAQFTFAAIVFAGKKAPFLAQAARSHREDWAYKHRSRAQLGNVDRTIGLIGFSRIGARVAQRLLSLQVQTLVYDPFVDADRIAAAGARRVELEELLTSSDVVSVHAPQLPSTHHMLAAPQLALMRDGATLINTSRGSLVDTTALEAECASGRLDAILDVTDPEPLPAGSILYDLPNVMITPHIAGSLGAETRMMSRRALTELALYTEGLPAEEEVTSEAMGVMA</sequence>
<dbReference type="CDD" id="cd12167">
    <property type="entry name" value="2-Hacid_dh_8"/>
    <property type="match status" value="1"/>
</dbReference>
<accession>A0A7M4DKF6</accession>
<evidence type="ECO:0000259" key="4">
    <source>
        <dbReference type="Pfam" id="PF02826"/>
    </source>
</evidence>
<dbReference type="AlphaFoldDB" id="A0A7M4DKF6"/>
<dbReference type="PANTHER" id="PTHR42789:SF1">
    <property type="entry name" value="D-ISOMER SPECIFIC 2-HYDROXYACID DEHYDROGENASE FAMILY PROTEIN (AFU_ORTHOLOGUE AFUA_6G10090)"/>
    <property type="match status" value="1"/>
</dbReference>
<proteinExistence type="inferred from homology"/>
<dbReference type="SUPFAM" id="SSF52283">
    <property type="entry name" value="Formate/glycerate dehydrogenase catalytic domain-like"/>
    <property type="match status" value="1"/>
</dbReference>
<keyword evidence="2 5" id="KW-0560">Oxidoreductase</keyword>
<keyword evidence="3" id="KW-0520">NAD</keyword>
<dbReference type="InterPro" id="IPR006140">
    <property type="entry name" value="D-isomer_DH_NAD-bd"/>
</dbReference>
<dbReference type="RefSeq" id="WP_156741361.1">
    <property type="nucleotide sequence ID" value="NZ_CACRYJ010000035.1"/>
</dbReference>
<keyword evidence="6" id="KW-1185">Reference proteome</keyword>
<evidence type="ECO:0000313" key="6">
    <source>
        <dbReference type="Proteomes" id="UP000419743"/>
    </source>
</evidence>
<gene>
    <name evidence="5" type="primary">slcC_2</name>
    <name evidence="5" type="ORF">HALOF300_02619</name>
</gene>
<dbReference type="InterPro" id="IPR050857">
    <property type="entry name" value="D-2-hydroxyacid_DH"/>
</dbReference>
<comment type="caution">
    <text evidence="5">The sequence shown here is derived from an EMBL/GenBank/DDBJ whole genome shotgun (WGS) entry which is preliminary data.</text>
</comment>
<dbReference type="EMBL" id="CACRYJ010000035">
    <property type="protein sequence ID" value="VZO37624.1"/>
    <property type="molecule type" value="Genomic_DNA"/>
</dbReference>
<dbReference type="Pfam" id="PF02826">
    <property type="entry name" value="2-Hacid_dh_C"/>
    <property type="match status" value="1"/>
</dbReference>
<dbReference type="SUPFAM" id="SSF51735">
    <property type="entry name" value="NAD(P)-binding Rossmann-fold domains"/>
    <property type="match status" value="1"/>
</dbReference>
<feature type="domain" description="D-isomer specific 2-hydroxyacid dehydrogenase NAD-binding" evidence="4">
    <location>
        <begin position="140"/>
        <end position="300"/>
    </location>
</feature>
<protein>
    <submittedName>
        <fullName evidence="5">(S)-sulfolactate dehydrogenase</fullName>
        <ecNumber evidence="5">1.1.1.310</ecNumber>
    </submittedName>
</protein>
<evidence type="ECO:0000256" key="1">
    <source>
        <dbReference type="ARBA" id="ARBA00005854"/>
    </source>
</evidence>
<dbReference type="PANTHER" id="PTHR42789">
    <property type="entry name" value="D-ISOMER SPECIFIC 2-HYDROXYACID DEHYDROGENASE FAMILY PROTEIN (AFU_ORTHOLOGUE AFUA_6G10090)"/>
    <property type="match status" value="1"/>
</dbReference>
<reference evidence="5 6" key="1">
    <citation type="submission" date="2019-11" db="EMBL/GenBank/DDBJ databases">
        <authorList>
            <person name="Criscuolo A."/>
        </authorList>
    </citation>
    <scope>NUCLEOTIDE SEQUENCE [LARGE SCALE GENOMIC DNA]</scope>
    <source>
        <strain evidence="5">CIP111667</strain>
    </source>
</reference>
<dbReference type="EC" id="1.1.1.310" evidence="5"/>
<dbReference type="Proteomes" id="UP000419743">
    <property type="component" value="Unassembled WGS sequence"/>
</dbReference>
<evidence type="ECO:0000256" key="3">
    <source>
        <dbReference type="ARBA" id="ARBA00023027"/>
    </source>
</evidence>